<dbReference type="GO" id="GO:0051301">
    <property type="term" value="P:cell division"/>
    <property type="evidence" value="ECO:0007669"/>
    <property type="project" value="UniProtKB-KW"/>
</dbReference>
<evidence type="ECO:0000256" key="5">
    <source>
        <dbReference type="ARBA" id="ARBA00022984"/>
    </source>
</evidence>
<keyword evidence="3 15" id="KW-0132">Cell division</keyword>
<dbReference type="SUPFAM" id="SSF63418">
    <property type="entry name" value="MurE/MurF N-terminal domain"/>
    <property type="match status" value="1"/>
</dbReference>
<keyword evidence="4 15" id="KW-0133">Cell shape</keyword>
<dbReference type="RefSeq" id="WP_013485920.1">
    <property type="nucleotide sequence ID" value="NC_014828.1"/>
</dbReference>
<evidence type="ECO:0000256" key="14">
    <source>
        <dbReference type="ARBA" id="ARBA00081560"/>
    </source>
</evidence>
<gene>
    <name evidence="15" type="primary">murE</name>
    <name evidence="20" type="ordered locus">Ethha_2055</name>
</gene>
<sequence length="484" mass="52428">MKLQNLLRDVSYTGGALPEFEITGITADSRKAGPGVVFVCIPGERADGHDFAASAAAAGSPAVLALRDTGAPVPHILVKDTRLAYALCCANFFGRPAERLRMVGVTGTNGKTTTTTLLKEILEYNGHKSGLIGTIVNMAGGKTLPSHLTTPEPYEFQQLLKTIADEGCEFAVMEVSSHALAQERVAGCHFEAAVFTNLTQDHLDFHKTMENYLEAKEKLFSMCDLGIVNVDDDYAPEIIRTAKCKTVTYSARYMNADYTARNIKLKNDGVEYEMVGNALIGRVSVPIPGAFSVYNTLAAAAAAVSLGIPFKQVLEALHQVKGVKGRIEVVPTGRNFTVIIDYAHTPDALEKILKSIRGFAKGRVVALFGCGGDRDKTKRPIMGMVAGRGADFCIVTSDNPRTEDPQAIIDDILPGMDGPAPYVVVPNRREAIAYALKNAQKDDIVLLAGKGHEDYQIIGREKHHFDEREVVAEILRCLPVHGEE</sequence>
<feature type="short sequence motif" description="Meso-diaminopimelate recognition motif" evidence="15">
    <location>
        <begin position="398"/>
        <end position="401"/>
    </location>
</feature>
<dbReference type="InterPro" id="IPR013221">
    <property type="entry name" value="Mur_ligase_cen"/>
</dbReference>
<dbReference type="HOGENOM" id="CLU_022291_4_1_9"/>
<dbReference type="PANTHER" id="PTHR23135:SF4">
    <property type="entry name" value="UDP-N-ACETYLMURAMOYL-L-ALANYL-D-GLUTAMATE--2,6-DIAMINOPIMELATE LIGASE MURE HOMOLOG, CHLOROPLASTIC"/>
    <property type="match status" value="1"/>
</dbReference>
<keyword evidence="15" id="KW-0067">ATP-binding</keyword>
<dbReference type="FunFam" id="3.90.190.20:FF:000006">
    <property type="entry name" value="UDP-N-acetylmuramoyl-L-alanyl-D-glutamate--2,6-diaminopimelate ligase"/>
    <property type="match status" value="1"/>
</dbReference>
<dbReference type="GO" id="GO:0005524">
    <property type="term" value="F:ATP binding"/>
    <property type="evidence" value="ECO:0007669"/>
    <property type="project" value="UniProtKB-UniRule"/>
</dbReference>
<feature type="binding site" evidence="15">
    <location>
        <position position="184"/>
    </location>
    <ligand>
        <name>UDP-N-acetyl-alpha-D-muramoyl-L-alanyl-D-glutamate</name>
        <dbReference type="ChEBI" id="CHEBI:83900"/>
    </ligand>
</feature>
<feature type="binding site" evidence="15">
    <location>
        <position position="182"/>
    </location>
    <ligand>
        <name>UDP-N-acetyl-alpha-D-muramoyl-L-alanyl-D-glutamate</name>
        <dbReference type="ChEBI" id="CHEBI:83900"/>
    </ligand>
</feature>
<reference evidence="20 21" key="1">
    <citation type="submission" date="2010-12" db="EMBL/GenBank/DDBJ databases">
        <title>Complete sequence of Ethanoligenens harbinense YUAN-3.</title>
        <authorList>
            <person name="Lucas S."/>
            <person name="Copeland A."/>
            <person name="Lapidus A."/>
            <person name="Cheng J.-F."/>
            <person name="Bruce D."/>
            <person name="Goodwin L."/>
            <person name="Pitluck S."/>
            <person name="Chertkov O."/>
            <person name="Misra M."/>
            <person name="Detter J.C."/>
            <person name="Han C."/>
            <person name="Tapia R."/>
            <person name="Land M."/>
            <person name="Hauser L."/>
            <person name="Jeffries C."/>
            <person name="Kyrpides N."/>
            <person name="Ivanova N."/>
            <person name="Mikhailova N."/>
            <person name="Wang A."/>
            <person name="Mouttaki H."/>
            <person name="He Z."/>
            <person name="Zhou J."/>
            <person name="Hemme C.L."/>
            <person name="Woyke T."/>
        </authorList>
    </citation>
    <scope>NUCLEOTIDE SEQUENCE [LARGE SCALE GENOMIC DNA]</scope>
    <source>
        <strain evidence="21">DSM 18485 / JCM 12961 / CGMCC 1.5033 / YUAN-3</strain>
    </source>
</reference>
<dbReference type="Pfam" id="PF02875">
    <property type="entry name" value="Mur_ligase_C"/>
    <property type="match status" value="1"/>
</dbReference>
<evidence type="ECO:0000259" key="17">
    <source>
        <dbReference type="Pfam" id="PF01225"/>
    </source>
</evidence>
<dbReference type="NCBIfam" id="NF001124">
    <property type="entry name" value="PRK00139.1-2"/>
    <property type="match status" value="1"/>
</dbReference>
<feature type="binding site" evidence="15">
    <location>
        <begin position="398"/>
        <end position="401"/>
    </location>
    <ligand>
        <name>meso-2,6-diaminopimelate</name>
        <dbReference type="ChEBI" id="CHEBI:57791"/>
    </ligand>
</feature>
<proteinExistence type="inferred from homology"/>
<evidence type="ECO:0000256" key="1">
    <source>
        <dbReference type="ARBA" id="ARBA00004752"/>
    </source>
</evidence>
<accession>E6U3A0</accession>
<comment type="cofactor">
    <cofactor evidence="15">
        <name>Mg(2+)</name>
        <dbReference type="ChEBI" id="CHEBI:18420"/>
    </cofactor>
</comment>
<comment type="function">
    <text evidence="9 15">Catalyzes the addition of meso-diaminopimelic acid to the nucleotide precursor UDP-N-acetylmuramoyl-L-alanyl-D-glutamate (UMAG) in the biosynthesis of bacterial cell-wall peptidoglycan.</text>
</comment>
<feature type="binding site" evidence="15">
    <location>
        <position position="176"/>
    </location>
    <ligand>
        <name>UDP-N-acetyl-alpha-D-muramoyl-L-alanyl-D-glutamate</name>
        <dbReference type="ChEBI" id="CHEBI:83900"/>
    </ligand>
</feature>
<keyword evidence="7 15" id="KW-0961">Cell wall biogenesis/degradation</keyword>
<keyword evidence="15" id="KW-0436">Ligase</keyword>
<keyword evidence="21" id="KW-1185">Reference proteome</keyword>
<keyword evidence="15" id="KW-0460">Magnesium</keyword>
<dbReference type="NCBIfam" id="TIGR01085">
    <property type="entry name" value="murE"/>
    <property type="match status" value="1"/>
</dbReference>
<evidence type="ECO:0000259" key="18">
    <source>
        <dbReference type="Pfam" id="PF02875"/>
    </source>
</evidence>
<feature type="binding site" evidence="15">
    <location>
        <position position="29"/>
    </location>
    <ligand>
        <name>UDP-N-acetyl-alpha-D-muramoyl-L-alanyl-D-glutamate</name>
        <dbReference type="ChEBI" id="CHEBI:83900"/>
    </ligand>
</feature>
<dbReference type="Gene3D" id="3.90.190.20">
    <property type="entry name" value="Mur ligase, C-terminal domain"/>
    <property type="match status" value="1"/>
</dbReference>
<dbReference type="eggNOG" id="COG0769">
    <property type="taxonomic scope" value="Bacteria"/>
</dbReference>
<dbReference type="Gene3D" id="3.40.1190.10">
    <property type="entry name" value="Mur-like, catalytic domain"/>
    <property type="match status" value="1"/>
</dbReference>
<evidence type="ECO:0000256" key="11">
    <source>
        <dbReference type="ARBA" id="ARBA00072883"/>
    </source>
</evidence>
<comment type="pathway">
    <text evidence="1 15 16">Cell wall biogenesis; peptidoglycan biosynthesis.</text>
</comment>
<dbReference type="NCBIfam" id="NF001126">
    <property type="entry name" value="PRK00139.1-4"/>
    <property type="match status" value="1"/>
</dbReference>
<dbReference type="GO" id="GO:0005737">
    <property type="term" value="C:cytoplasm"/>
    <property type="evidence" value="ECO:0007669"/>
    <property type="project" value="UniProtKB-SubCell"/>
</dbReference>
<comment type="catalytic activity">
    <reaction evidence="8 15">
        <text>UDP-N-acetyl-alpha-D-muramoyl-L-alanyl-D-glutamate + meso-2,6-diaminopimelate + ATP = UDP-N-acetyl-alpha-D-muramoyl-L-alanyl-gamma-D-glutamyl-meso-2,6-diaminopimelate + ADP + phosphate + H(+)</text>
        <dbReference type="Rhea" id="RHEA:23676"/>
        <dbReference type="ChEBI" id="CHEBI:15378"/>
        <dbReference type="ChEBI" id="CHEBI:30616"/>
        <dbReference type="ChEBI" id="CHEBI:43474"/>
        <dbReference type="ChEBI" id="CHEBI:57791"/>
        <dbReference type="ChEBI" id="CHEBI:83900"/>
        <dbReference type="ChEBI" id="CHEBI:83905"/>
        <dbReference type="ChEBI" id="CHEBI:456216"/>
        <dbReference type="EC" id="6.3.2.13"/>
    </reaction>
</comment>
<dbReference type="UniPathway" id="UPA00219"/>
<protein>
    <recommendedName>
        <fullName evidence="11 15">UDP-N-acetylmuramoyl-L-alanyl-D-glutamate--2,6-diaminopimelate ligase</fullName>
        <ecNumber evidence="10 15">6.3.2.13</ecNumber>
    </recommendedName>
    <alternativeName>
        <fullName evidence="12 15">Meso-A2pm-adding enzyme</fullName>
    </alternativeName>
    <alternativeName>
        <fullName evidence="13 15">Meso-diaminopimelate-adding enzyme</fullName>
    </alternativeName>
    <alternativeName>
        <fullName evidence="14 15">UDP-MurNAc-L-Ala-D-Glu:meso-diaminopimelate ligase</fullName>
    </alternativeName>
    <alternativeName>
        <fullName evidence="15">UDP-MurNAc-tripeptide synthetase</fullName>
    </alternativeName>
    <alternativeName>
        <fullName evidence="15">UDP-N-acetylmuramyl-tripeptide synthetase</fullName>
    </alternativeName>
</protein>
<dbReference type="GO" id="GO:0008765">
    <property type="term" value="F:UDP-N-acetylmuramoylalanyl-D-glutamate-2,6-diaminopimelate ligase activity"/>
    <property type="evidence" value="ECO:0007669"/>
    <property type="project" value="UniProtKB-UniRule"/>
</dbReference>
<dbReference type="GO" id="GO:0009252">
    <property type="term" value="P:peptidoglycan biosynthetic process"/>
    <property type="evidence" value="ECO:0007669"/>
    <property type="project" value="UniProtKB-UniRule"/>
</dbReference>
<evidence type="ECO:0000256" key="4">
    <source>
        <dbReference type="ARBA" id="ARBA00022960"/>
    </source>
</evidence>
<dbReference type="InterPro" id="IPR035911">
    <property type="entry name" value="MurE/MurF_N"/>
</dbReference>
<organism evidence="20 21">
    <name type="scientific">Ethanoligenens harbinense (strain DSM 18485 / JCM 12961 / CGMCC 1.5033 / YUAN-3)</name>
    <dbReference type="NCBI Taxonomy" id="663278"/>
    <lineage>
        <taxon>Bacteria</taxon>
        <taxon>Bacillati</taxon>
        <taxon>Bacillota</taxon>
        <taxon>Clostridia</taxon>
        <taxon>Eubacteriales</taxon>
        <taxon>Oscillospiraceae</taxon>
        <taxon>Ethanoligenens</taxon>
    </lineage>
</organism>
<feature type="domain" description="Mur ligase central" evidence="19">
    <location>
        <begin position="105"/>
        <end position="303"/>
    </location>
</feature>
<dbReference type="InterPro" id="IPR036565">
    <property type="entry name" value="Mur-like_cat_sf"/>
</dbReference>
<name>E6U3A0_ETHHY</name>
<evidence type="ECO:0000256" key="8">
    <source>
        <dbReference type="ARBA" id="ARBA00050251"/>
    </source>
</evidence>
<evidence type="ECO:0000259" key="19">
    <source>
        <dbReference type="Pfam" id="PF08245"/>
    </source>
</evidence>
<dbReference type="SUPFAM" id="SSF53244">
    <property type="entry name" value="MurD-like peptide ligases, peptide-binding domain"/>
    <property type="match status" value="1"/>
</dbReference>
<dbReference type="KEGG" id="eha:Ethha_2055"/>
<feature type="modified residue" description="N6-carboxylysine" evidence="15">
    <location>
        <position position="216"/>
    </location>
</feature>
<dbReference type="Pfam" id="PF08245">
    <property type="entry name" value="Mur_ligase_M"/>
    <property type="match status" value="1"/>
</dbReference>
<feature type="binding site" evidence="15">
    <location>
        <begin position="149"/>
        <end position="150"/>
    </location>
    <ligand>
        <name>UDP-N-acetyl-alpha-D-muramoyl-L-alanyl-D-glutamate</name>
        <dbReference type="ChEBI" id="CHEBI:83900"/>
    </ligand>
</feature>
<dbReference type="PANTHER" id="PTHR23135">
    <property type="entry name" value="MUR LIGASE FAMILY MEMBER"/>
    <property type="match status" value="1"/>
</dbReference>
<feature type="binding site" evidence="15">
    <location>
        <begin position="107"/>
        <end position="113"/>
    </location>
    <ligand>
        <name>ATP</name>
        <dbReference type="ChEBI" id="CHEBI:30616"/>
    </ligand>
</feature>
<comment type="caution">
    <text evidence="15">Lacks conserved residue(s) required for the propagation of feature annotation.</text>
</comment>
<dbReference type="STRING" id="663278.Ethha_2055"/>
<feature type="domain" description="Mur ligase C-terminal" evidence="18">
    <location>
        <begin position="325"/>
        <end position="451"/>
    </location>
</feature>
<dbReference type="Gene3D" id="3.40.1390.10">
    <property type="entry name" value="MurE/MurF, N-terminal domain"/>
    <property type="match status" value="1"/>
</dbReference>
<evidence type="ECO:0000256" key="10">
    <source>
        <dbReference type="ARBA" id="ARBA00066633"/>
    </source>
</evidence>
<feature type="domain" description="Mur ligase N-terminal catalytic" evidence="17">
    <location>
        <begin position="21"/>
        <end position="69"/>
    </location>
</feature>
<dbReference type="AlphaFoldDB" id="E6U3A0"/>
<evidence type="ECO:0000313" key="21">
    <source>
        <dbReference type="Proteomes" id="UP000001551"/>
    </source>
</evidence>
<dbReference type="InterPro" id="IPR005761">
    <property type="entry name" value="UDP-N-AcMur-Glu-dNH2Pim_ligase"/>
</dbReference>
<evidence type="ECO:0000256" key="15">
    <source>
        <dbReference type="HAMAP-Rule" id="MF_00208"/>
    </source>
</evidence>
<dbReference type="EC" id="6.3.2.13" evidence="10 15"/>
<evidence type="ECO:0000313" key="20">
    <source>
        <dbReference type="EMBL" id="ADU27572.1"/>
    </source>
</evidence>
<dbReference type="Pfam" id="PF01225">
    <property type="entry name" value="Mur_ligase"/>
    <property type="match status" value="1"/>
</dbReference>
<comment type="similarity">
    <text evidence="2 15">Belongs to the MurCDEF family. MurE subfamily.</text>
</comment>
<dbReference type="EMBL" id="CP002400">
    <property type="protein sequence ID" value="ADU27572.1"/>
    <property type="molecule type" value="Genomic_DNA"/>
</dbReference>
<evidence type="ECO:0000256" key="3">
    <source>
        <dbReference type="ARBA" id="ARBA00022618"/>
    </source>
</evidence>
<dbReference type="GO" id="GO:0008360">
    <property type="term" value="P:regulation of cell shape"/>
    <property type="evidence" value="ECO:0007669"/>
    <property type="project" value="UniProtKB-KW"/>
</dbReference>
<dbReference type="GO" id="GO:0000287">
    <property type="term" value="F:magnesium ion binding"/>
    <property type="evidence" value="ECO:0007669"/>
    <property type="project" value="UniProtKB-UniRule"/>
</dbReference>
<keyword evidence="15" id="KW-0547">Nucleotide-binding</keyword>
<dbReference type="GO" id="GO:0071555">
    <property type="term" value="P:cell wall organization"/>
    <property type="evidence" value="ECO:0007669"/>
    <property type="project" value="UniProtKB-KW"/>
</dbReference>
<dbReference type="Proteomes" id="UP000001551">
    <property type="component" value="Chromosome"/>
</dbReference>
<evidence type="ECO:0000256" key="9">
    <source>
        <dbReference type="ARBA" id="ARBA00056782"/>
    </source>
</evidence>
<feature type="binding site" evidence="15">
    <location>
        <position position="453"/>
    </location>
    <ligand>
        <name>meso-2,6-diaminopimelate</name>
        <dbReference type="ChEBI" id="CHEBI:57791"/>
    </ligand>
</feature>
<dbReference type="InterPro" id="IPR036615">
    <property type="entry name" value="Mur_ligase_C_dom_sf"/>
</dbReference>
<keyword evidence="6 15" id="KW-0131">Cell cycle</keyword>
<feature type="binding site" evidence="15">
    <location>
        <position position="449"/>
    </location>
    <ligand>
        <name>meso-2,6-diaminopimelate</name>
        <dbReference type="ChEBI" id="CHEBI:57791"/>
    </ligand>
</feature>
<dbReference type="SUPFAM" id="SSF53623">
    <property type="entry name" value="MurD-like peptide ligases, catalytic domain"/>
    <property type="match status" value="1"/>
</dbReference>
<evidence type="ECO:0000256" key="7">
    <source>
        <dbReference type="ARBA" id="ARBA00023316"/>
    </source>
</evidence>
<comment type="subcellular location">
    <subcellularLocation>
        <location evidence="15 16">Cytoplasm</location>
    </subcellularLocation>
</comment>
<dbReference type="HAMAP" id="MF_00208">
    <property type="entry name" value="MurE"/>
    <property type="match status" value="1"/>
</dbReference>
<keyword evidence="15" id="KW-0963">Cytoplasm</keyword>
<keyword evidence="5 15" id="KW-0573">Peptidoglycan synthesis</keyword>
<feature type="binding site" evidence="15">
    <location>
        <position position="374"/>
    </location>
    <ligand>
        <name>meso-2,6-diaminopimelate</name>
        <dbReference type="ChEBI" id="CHEBI:57791"/>
    </ligand>
</feature>
<dbReference type="InterPro" id="IPR000713">
    <property type="entry name" value="Mur_ligase_N"/>
</dbReference>
<evidence type="ECO:0000256" key="16">
    <source>
        <dbReference type="RuleBase" id="RU004135"/>
    </source>
</evidence>
<evidence type="ECO:0000256" key="6">
    <source>
        <dbReference type="ARBA" id="ARBA00023306"/>
    </source>
</evidence>
<dbReference type="InterPro" id="IPR004101">
    <property type="entry name" value="Mur_ligase_C"/>
</dbReference>
<comment type="PTM">
    <text evidence="15">Carboxylation is probably crucial for Mg(2+) binding and, consequently, for the gamma-phosphate positioning of ATP.</text>
</comment>
<evidence type="ECO:0000256" key="2">
    <source>
        <dbReference type="ARBA" id="ARBA00005898"/>
    </source>
</evidence>
<evidence type="ECO:0000256" key="12">
    <source>
        <dbReference type="ARBA" id="ARBA00075482"/>
    </source>
</evidence>
<evidence type="ECO:0000256" key="13">
    <source>
        <dbReference type="ARBA" id="ARBA00076158"/>
    </source>
</evidence>